<comment type="caution">
    <text evidence="2">The sequence shown here is derived from an EMBL/GenBank/DDBJ whole genome shotgun (WGS) entry which is preliminary data.</text>
</comment>
<dbReference type="EMBL" id="BAAALT010000035">
    <property type="protein sequence ID" value="GAA1793971.1"/>
    <property type="molecule type" value="Genomic_DNA"/>
</dbReference>
<gene>
    <name evidence="2" type="ORF">GCM10009682_14750</name>
</gene>
<evidence type="ECO:0000313" key="3">
    <source>
        <dbReference type="Proteomes" id="UP001500218"/>
    </source>
</evidence>
<feature type="transmembrane region" description="Helical" evidence="1">
    <location>
        <begin position="160"/>
        <end position="185"/>
    </location>
</feature>
<feature type="transmembrane region" description="Helical" evidence="1">
    <location>
        <begin position="136"/>
        <end position="153"/>
    </location>
</feature>
<proteinExistence type="predicted"/>
<dbReference type="RefSeq" id="WP_344127667.1">
    <property type="nucleotide sequence ID" value="NZ_BAAALT010000035.1"/>
</dbReference>
<name>A0ABN2LN07_9ACTN</name>
<dbReference type="Pfam" id="PF22564">
    <property type="entry name" value="HAAS"/>
    <property type="match status" value="1"/>
</dbReference>
<accession>A0ABN2LN07</accession>
<feature type="transmembrane region" description="Helical" evidence="1">
    <location>
        <begin position="101"/>
        <end position="124"/>
    </location>
</feature>
<reference evidence="2 3" key="1">
    <citation type="journal article" date="2019" name="Int. J. Syst. Evol. Microbiol.">
        <title>The Global Catalogue of Microorganisms (GCM) 10K type strain sequencing project: providing services to taxonomists for standard genome sequencing and annotation.</title>
        <authorList>
            <consortium name="The Broad Institute Genomics Platform"/>
            <consortium name="The Broad Institute Genome Sequencing Center for Infectious Disease"/>
            <person name="Wu L."/>
            <person name="Ma J."/>
        </authorList>
    </citation>
    <scope>NUCLEOTIDE SEQUENCE [LARGE SCALE GENOMIC DNA]</scope>
    <source>
        <strain evidence="2 3">JCM 13250</strain>
    </source>
</reference>
<keyword evidence="3" id="KW-1185">Reference proteome</keyword>
<keyword evidence="1" id="KW-0472">Membrane</keyword>
<sequence>MNPRWRDAFVLTARMRDVPGTRIGEALAEVEAHCAESGETPTEAFGDPVEYARAIADQAPARPAGRGVGPGRGALATGCYIAATALLLEGSGAVTGRDLPVLTTGTLVSVLVGAAYVFGLLALADRLSLWGTTWRLPVLVLPGVALIALPSFLMPQRLVYLSGVLAFGASAVLFGIGWLITRISAQPDLIVDPRTGTTPMPAPRWALAVIRFMPLLFLAATVAVVFLLPDA</sequence>
<organism evidence="2 3">
    <name type="scientific">Luedemannella flava</name>
    <dbReference type="NCBI Taxonomy" id="349316"/>
    <lineage>
        <taxon>Bacteria</taxon>
        <taxon>Bacillati</taxon>
        <taxon>Actinomycetota</taxon>
        <taxon>Actinomycetes</taxon>
        <taxon>Micromonosporales</taxon>
        <taxon>Micromonosporaceae</taxon>
        <taxon>Luedemannella</taxon>
    </lineage>
</organism>
<feature type="transmembrane region" description="Helical" evidence="1">
    <location>
        <begin position="205"/>
        <end position="228"/>
    </location>
</feature>
<dbReference type="Proteomes" id="UP001500218">
    <property type="component" value="Unassembled WGS sequence"/>
</dbReference>
<keyword evidence="1" id="KW-0812">Transmembrane</keyword>
<evidence type="ECO:0000313" key="2">
    <source>
        <dbReference type="EMBL" id="GAA1793971.1"/>
    </source>
</evidence>
<protein>
    <submittedName>
        <fullName evidence="2">Uncharacterized protein</fullName>
    </submittedName>
</protein>
<keyword evidence="1" id="KW-1133">Transmembrane helix</keyword>
<evidence type="ECO:0000256" key="1">
    <source>
        <dbReference type="SAM" id="Phobius"/>
    </source>
</evidence>